<evidence type="ECO:0008006" key="8">
    <source>
        <dbReference type="Google" id="ProtNLM"/>
    </source>
</evidence>
<dbReference type="FunFam" id="3.40.50.2000:FF:000050">
    <property type="entry name" value="UDP-glucuronosyltransferase"/>
    <property type="match status" value="1"/>
</dbReference>
<dbReference type="Pfam" id="PF00201">
    <property type="entry name" value="UDPGT"/>
    <property type="match status" value="2"/>
</dbReference>
<reference evidence="6" key="1">
    <citation type="journal article" date="2023" name="Insect Mol. Biol.">
        <title>Genome sequencing provides insights into the evolution of gene families encoding plant cell wall-degrading enzymes in longhorned beetles.</title>
        <authorList>
            <person name="Shin N.R."/>
            <person name="Okamura Y."/>
            <person name="Kirsch R."/>
            <person name="Pauchet Y."/>
        </authorList>
    </citation>
    <scope>NUCLEOTIDE SEQUENCE</scope>
    <source>
        <strain evidence="6">AMC_N1</strain>
    </source>
</reference>
<dbReference type="Gene3D" id="3.40.50.2000">
    <property type="entry name" value="Glycogen Phosphorylase B"/>
    <property type="match status" value="1"/>
</dbReference>
<evidence type="ECO:0000256" key="1">
    <source>
        <dbReference type="ARBA" id="ARBA00009995"/>
    </source>
</evidence>
<evidence type="ECO:0000313" key="6">
    <source>
        <dbReference type="EMBL" id="KAJ8933743.1"/>
    </source>
</evidence>
<dbReference type="GO" id="GO:0008194">
    <property type="term" value="F:UDP-glycosyltransferase activity"/>
    <property type="evidence" value="ECO:0007669"/>
    <property type="project" value="InterPro"/>
</dbReference>
<comment type="caution">
    <text evidence="6">The sequence shown here is derived from an EMBL/GenBank/DDBJ whole genome shotgun (WGS) entry which is preliminary data.</text>
</comment>
<dbReference type="EMBL" id="JAPWTK010001167">
    <property type="protein sequence ID" value="KAJ8933743.1"/>
    <property type="molecule type" value="Genomic_DNA"/>
</dbReference>
<gene>
    <name evidence="6" type="ORF">NQ318_015592</name>
</gene>
<dbReference type="CDD" id="cd03784">
    <property type="entry name" value="GT1_Gtf-like"/>
    <property type="match status" value="1"/>
</dbReference>
<evidence type="ECO:0000256" key="5">
    <source>
        <dbReference type="SAM" id="MobiDB-lite"/>
    </source>
</evidence>
<dbReference type="InterPro" id="IPR035595">
    <property type="entry name" value="UDP_glycos_trans_CS"/>
</dbReference>
<keyword evidence="3 4" id="KW-0808">Transferase</keyword>
<evidence type="ECO:0000256" key="3">
    <source>
        <dbReference type="ARBA" id="ARBA00022679"/>
    </source>
</evidence>
<evidence type="ECO:0000313" key="7">
    <source>
        <dbReference type="Proteomes" id="UP001162162"/>
    </source>
</evidence>
<keyword evidence="7" id="KW-1185">Reference proteome</keyword>
<protein>
    <recommendedName>
        <fullName evidence="8">Glycosyltransferase</fullName>
    </recommendedName>
</protein>
<keyword evidence="2 4" id="KW-0328">Glycosyltransferase</keyword>
<feature type="region of interest" description="Disordered" evidence="5">
    <location>
        <begin position="287"/>
        <end position="335"/>
    </location>
</feature>
<dbReference type="SUPFAM" id="SSF53756">
    <property type="entry name" value="UDP-Glycosyltransferase/glycogen phosphorylase"/>
    <property type="match status" value="2"/>
</dbReference>
<dbReference type="AlphaFoldDB" id="A0AAV8X529"/>
<dbReference type="PROSITE" id="PS00375">
    <property type="entry name" value="UDPGT"/>
    <property type="match status" value="1"/>
</dbReference>
<name>A0AAV8X529_9CUCU</name>
<organism evidence="6 7">
    <name type="scientific">Aromia moschata</name>
    <dbReference type="NCBI Taxonomy" id="1265417"/>
    <lineage>
        <taxon>Eukaryota</taxon>
        <taxon>Metazoa</taxon>
        <taxon>Ecdysozoa</taxon>
        <taxon>Arthropoda</taxon>
        <taxon>Hexapoda</taxon>
        <taxon>Insecta</taxon>
        <taxon>Pterygota</taxon>
        <taxon>Neoptera</taxon>
        <taxon>Endopterygota</taxon>
        <taxon>Coleoptera</taxon>
        <taxon>Polyphaga</taxon>
        <taxon>Cucujiformia</taxon>
        <taxon>Chrysomeloidea</taxon>
        <taxon>Cerambycidae</taxon>
        <taxon>Cerambycinae</taxon>
        <taxon>Callichromatini</taxon>
        <taxon>Aromia</taxon>
    </lineage>
</organism>
<evidence type="ECO:0000256" key="4">
    <source>
        <dbReference type="RuleBase" id="RU003718"/>
    </source>
</evidence>
<dbReference type="InterPro" id="IPR050271">
    <property type="entry name" value="UDP-glycosyltransferase"/>
</dbReference>
<evidence type="ECO:0000256" key="2">
    <source>
        <dbReference type="ARBA" id="ARBA00022676"/>
    </source>
</evidence>
<dbReference type="Proteomes" id="UP001162162">
    <property type="component" value="Unassembled WGS sequence"/>
</dbReference>
<comment type="similarity">
    <text evidence="1 4">Belongs to the UDP-glycosyltransferase family.</text>
</comment>
<sequence length="590" mass="65863">MAYYYAYMSPGALAGSGHGINCGIGLNILVIFPHPGKSHYLVFEPLLKTLAKKGHNLTVLSFCPQETPPQNRGEGGGGDSPTPGVEIIKISDFTGSRKEMYGGVLLLKMFAEESCSVGLQSKNLQEFLKEDNKFDVILAEFFNTNCFMGLVKKYKAPVIGLSSCVWPPWISDWFGNPENPSYIPTVFMDYSDEMTFLERVENTAVLLFDKLVFKLIDEHANMLSEKFVRVDLYEGQHVIYNASLLLSNTHFCLNRPKPLVPSIVEVGGIHITKHKKLPAVSAEVTDELIEEPSAPVTDNTETSREERQENPIPGPSSRPDTVLDSDLQEQNSKNSSSFSIAPFVCHPLPKITNKRSNNKRKSTGTVILTSTPYKKQLEKEKMERAELEGRKKVKAEARLIKNKTVKALKIKNNIRKKEKYCESSSEDSEDTECVLCCENVKSSNLEKWINSSSEGVIYFSLGSMIKGKTFPNDKRQIFLNAFKRLPQRVLWKWEDETMEGKPDNVMVQKWMPQLDILCHPNVKAFISHGGLLGITEAVHCGVPTIVMPQFGDQHTNARALEASGGGVILQLNEATEEKVSKTLKKVLSPG</sequence>
<dbReference type="PANTHER" id="PTHR48043">
    <property type="entry name" value="EG:EG0003.4 PROTEIN-RELATED"/>
    <property type="match status" value="1"/>
</dbReference>
<dbReference type="PANTHER" id="PTHR48043:SF114">
    <property type="entry name" value="IP04436P-RELATED"/>
    <property type="match status" value="1"/>
</dbReference>
<proteinExistence type="inferred from homology"/>
<accession>A0AAV8X529</accession>
<dbReference type="InterPro" id="IPR002213">
    <property type="entry name" value="UDP_glucos_trans"/>
</dbReference>